<evidence type="ECO:0000313" key="1">
    <source>
        <dbReference type="EMBL" id="SEG69170.1"/>
    </source>
</evidence>
<name>A0A1H6C859_9ACTN</name>
<accession>A0A1H6C859</accession>
<dbReference type="SUPFAM" id="SSF47413">
    <property type="entry name" value="lambda repressor-like DNA-binding domains"/>
    <property type="match status" value="1"/>
</dbReference>
<keyword evidence="2" id="KW-1185">Reference proteome</keyword>
<dbReference type="InterPro" id="IPR001387">
    <property type="entry name" value="Cro/C1-type_HTH"/>
</dbReference>
<sequence>MPKQPRRIDPQESPRHLLGAALRHWRHEVRNIDLRELAERAYVDFSQIAKWERAERPAPTDAITRIDTELQAGGHLIALHALVTELENLRIRQEQPTREVDMAQFDDQRRRLLQTLTALGVASATTALEPIRHALASSLPNAAQYAVSDWEEIAVEHSHTYLVTHPAEVLRDLSVDVASLQYAIKNSESEPTARALCAVGAHMTMLMAMALGGLDMRRDARNWWRVARHMADDAEKASLRAWVRGFEAMSSLYRQRPLHVVLTMTDEAIEIAGDDPDPSVLEAMATRAQALSAMGRLREAERVLHQMEPIFEKQPSISPYEDINCGLWAETALLHTRAWVYAHAGSPAADDALDAALAAYPPDMRRQAVQIKLLQAVSLVLNGNITEAVEHARSTMEALPSTQRTTSLKKGAHDVLLLIPESESNRPPVKEYRDFLTLPAAQN</sequence>
<dbReference type="Gene3D" id="1.25.40.10">
    <property type="entry name" value="Tetratricopeptide repeat domain"/>
    <property type="match status" value="1"/>
</dbReference>
<dbReference type="SUPFAM" id="SSF48452">
    <property type="entry name" value="TPR-like"/>
    <property type="match status" value="1"/>
</dbReference>
<dbReference type="RefSeq" id="WP_103939514.1">
    <property type="nucleotide sequence ID" value="NZ_FNVO01000009.1"/>
</dbReference>
<dbReference type="AlphaFoldDB" id="A0A1H6C859"/>
<organism evidence="1 2">
    <name type="scientific">Thermomonospora echinospora</name>
    <dbReference type="NCBI Taxonomy" id="1992"/>
    <lineage>
        <taxon>Bacteria</taxon>
        <taxon>Bacillati</taxon>
        <taxon>Actinomycetota</taxon>
        <taxon>Actinomycetes</taxon>
        <taxon>Streptosporangiales</taxon>
        <taxon>Thermomonosporaceae</taxon>
        <taxon>Thermomonospora</taxon>
    </lineage>
</organism>
<protein>
    <recommendedName>
        <fullName evidence="3">Helix-turn-helix domain-containing protein</fullName>
    </recommendedName>
</protein>
<dbReference type="InterPro" id="IPR010982">
    <property type="entry name" value="Lambda_DNA-bd_dom_sf"/>
</dbReference>
<dbReference type="Proteomes" id="UP000236723">
    <property type="component" value="Unassembled WGS sequence"/>
</dbReference>
<gene>
    <name evidence="1" type="ORF">SAMN04489712_10957</name>
</gene>
<dbReference type="InterPro" id="IPR011990">
    <property type="entry name" value="TPR-like_helical_dom_sf"/>
</dbReference>
<proteinExistence type="predicted"/>
<dbReference type="CDD" id="cd00093">
    <property type="entry name" value="HTH_XRE"/>
    <property type="match status" value="1"/>
</dbReference>
<evidence type="ECO:0000313" key="2">
    <source>
        <dbReference type="Proteomes" id="UP000236723"/>
    </source>
</evidence>
<dbReference type="Gene3D" id="1.10.260.40">
    <property type="entry name" value="lambda repressor-like DNA-binding domains"/>
    <property type="match status" value="1"/>
</dbReference>
<dbReference type="GO" id="GO:0003677">
    <property type="term" value="F:DNA binding"/>
    <property type="evidence" value="ECO:0007669"/>
    <property type="project" value="InterPro"/>
</dbReference>
<dbReference type="OrthoDB" id="3449038at2"/>
<dbReference type="EMBL" id="FNVO01000009">
    <property type="protein sequence ID" value="SEG69170.1"/>
    <property type="molecule type" value="Genomic_DNA"/>
</dbReference>
<reference evidence="2" key="1">
    <citation type="submission" date="2016-10" db="EMBL/GenBank/DDBJ databases">
        <authorList>
            <person name="Varghese N."/>
            <person name="Submissions S."/>
        </authorList>
    </citation>
    <scope>NUCLEOTIDE SEQUENCE [LARGE SCALE GENOMIC DNA]</scope>
    <source>
        <strain evidence="2">DSM 43163</strain>
    </source>
</reference>
<evidence type="ECO:0008006" key="3">
    <source>
        <dbReference type="Google" id="ProtNLM"/>
    </source>
</evidence>